<dbReference type="EMBL" id="ADAS02000002">
    <property type="protein sequence ID" value="OAV99819.1"/>
    <property type="molecule type" value="Genomic_DNA"/>
</dbReference>
<feature type="compositionally biased region" description="Gly residues" evidence="1">
    <location>
        <begin position="118"/>
        <end position="132"/>
    </location>
</feature>
<evidence type="ECO:0000313" key="2">
    <source>
        <dbReference type="EMBL" id="OAV99819.1"/>
    </source>
</evidence>
<gene>
    <name evidence="2" type="ORF">PTTG_00439</name>
</gene>
<feature type="region of interest" description="Disordered" evidence="1">
    <location>
        <begin position="101"/>
        <end position="140"/>
    </location>
</feature>
<dbReference type="EnsemblFungi" id="PTTG_00439-t43_1">
    <property type="protein sequence ID" value="PTTG_00439-t43_1-p1"/>
    <property type="gene ID" value="PTTG_00439"/>
</dbReference>
<dbReference type="OrthoDB" id="2021138at2759"/>
<organism evidence="2">
    <name type="scientific">Puccinia triticina (isolate 1-1 / race 1 (BBBD))</name>
    <name type="common">Brown leaf rust fungus</name>
    <dbReference type="NCBI Taxonomy" id="630390"/>
    <lineage>
        <taxon>Eukaryota</taxon>
        <taxon>Fungi</taxon>
        <taxon>Dikarya</taxon>
        <taxon>Basidiomycota</taxon>
        <taxon>Pucciniomycotina</taxon>
        <taxon>Pucciniomycetes</taxon>
        <taxon>Pucciniales</taxon>
        <taxon>Pucciniaceae</taxon>
        <taxon>Puccinia</taxon>
    </lineage>
</organism>
<evidence type="ECO:0000313" key="4">
    <source>
        <dbReference type="Proteomes" id="UP000005240"/>
    </source>
</evidence>
<dbReference type="VEuPathDB" id="FungiDB:PTTG_00439"/>
<evidence type="ECO:0000256" key="1">
    <source>
        <dbReference type="SAM" id="MobiDB-lite"/>
    </source>
</evidence>
<reference evidence="3 4" key="3">
    <citation type="journal article" date="2017" name="G3 (Bethesda)">
        <title>Comparative analysis highlights variable genome content of wheat rusts and divergence of the mating loci.</title>
        <authorList>
            <person name="Cuomo C.A."/>
            <person name="Bakkeren G."/>
            <person name="Khalil H.B."/>
            <person name="Panwar V."/>
            <person name="Joly D."/>
            <person name="Linning R."/>
            <person name="Sakthikumar S."/>
            <person name="Song X."/>
            <person name="Adiconis X."/>
            <person name="Fan L."/>
            <person name="Goldberg J.M."/>
            <person name="Levin J.Z."/>
            <person name="Young S."/>
            <person name="Zeng Q."/>
            <person name="Anikster Y."/>
            <person name="Bruce M."/>
            <person name="Wang M."/>
            <person name="Yin C."/>
            <person name="McCallum B."/>
            <person name="Szabo L.J."/>
            <person name="Hulbert S."/>
            <person name="Chen X."/>
            <person name="Fellers J.P."/>
        </authorList>
    </citation>
    <scope>NUCLEOTIDE SEQUENCE</scope>
    <source>
        <strain evidence="4">Isolate 1-1 / race 1 (BBBD)</strain>
        <strain evidence="3">isolate 1-1 / race 1 (BBBD)</strain>
    </source>
</reference>
<reference evidence="2" key="1">
    <citation type="submission" date="2009-11" db="EMBL/GenBank/DDBJ databases">
        <authorList>
            <consortium name="The Broad Institute Genome Sequencing Platform"/>
            <person name="Ward D."/>
            <person name="Feldgarden M."/>
            <person name="Earl A."/>
            <person name="Young S.K."/>
            <person name="Zeng Q."/>
            <person name="Koehrsen M."/>
            <person name="Alvarado L."/>
            <person name="Berlin A."/>
            <person name="Bochicchio J."/>
            <person name="Borenstein D."/>
            <person name="Chapman S.B."/>
            <person name="Chen Z."/>
            <person name="Engels R."/>
            <person name="Freedman E."/>
            <person name="Gellesch M."/>
            <person name="Goldberg J."/>
            <person name="Griggs A."/>
            <person name="Gujja S."/>
            <person name="Heilman E."/>
            <person name="Heiman D."/>
            <person name="Hepburn T."/>
            <person name="Howarth C."/>
            <person name="Jen D."/>
            <person name="Larson L."/>
            <person name="Lewis B."/>
            <person name="Mehta T."/>
            <person name="Park D."/>
            <person name="Pearson M."/>
            <person name="Roberts A."/>
            <person name="Saif S."/>
            <person name="Shea T."/>
            <person name="Shenoy N."/>
            <person name="Sisk P."/>
            <person name="Stolte C."/>
            <person name="Sykes S."/>
            <person name="Thomson T."/>
            <person name="Walk T."/>
            <person name="White J."/>
            <person name="Yandava C."/>
            <person name="Izard J."/>
            <person name="Baranova O.V."/>
            <person name="Blanton J.M."/>
            <person name="Tanner A.C."/>
            <person name="Dewhirst F.E."/>
            <person name="Haas B."/>
            <person name="Nusbaum C."/>
            <person name="Birren B."/>
        </authorList>
    </citation>
    <scope>NUCLEOTIDE SEQUENCE [LARGE SCALE GENOMIC DNA]</scope>
    <source>
        <strain evidence="2">1-1 BBBD Race 1</strain>
    </source>
</reference>
<feature type="compositionally biased region" description="Polar residues" evidence="1">
    <location>
        <begin position="104"/>
        <end position="115"/>
    </location>
</feature>
<accession>A0A180H5H3</accession>
<protein>
    <submittedName>
        <fullName evidence="2 3">Uncharacterized protein</fullName>
    </submittedName>
</protein>
<proteinExistence type="predicted"/>
<reference evidence="3" key="4">
    <citation type="submission" date="2025-05" db="UniProtKB">
        <authorList>
            <consortium name="EnsemblFungi"/>
        </authorList>
    </citation>
    <scope>IDENTIFICATION</scope>
    <source>
        <strain evidence="3">isolate 1-1 / race 1 (BBBD)</strain>
    </source>
</reference>
<sequence length="223" mass="24206">MGFGVSEIGEKRLKGLEMPEFILLIYPRSLAGRLNNQGTSFGGPDSKVDEVYEPAPRMLDVNPIRQLAALVVRLEADFKEIENVPSWTRIVTVSAATVHAPLSFSPSSPNPTNKLTAGPGGGEGGGAGGSGGSAPKRPKSKLLNGHLLTYPIRLESTDEELAAILENQVIRIENRHLEPRVTLPRPHPMTFCWPSATPLRSSLTCSYMRWNRLASRPMPPACS</sequence>
<reference evidence="2" key="2">
    <citation type="submission" date="2016-05" db="EMBL/GenBank/DDBJ databases">
        <title>Comparative analysis highlights variable genome content of wheat rusts and divergence of the mating loci.</title>
        <authorList>
            <person name="Cuomo C.A."/>
            <person name="Bakkeren G."/>
            <person name="Szabo L."/>
            <person name="Khalil H."/>
            <person name="Joly D."/>
            <person name="Goldberg J."/>
            <person name="Young S."/>
            <person name="Zeng Q."/>
            <person name="Fellers J."/>
        </authorList>
    </citation>
    <scope>NUCLEOTIDE SEQUENCE [LARGE SCALE GENOMIC DNA]</scope>
    <source>
        <strain evidence="2">1-1 BBBD Race 1</strain>
    </source>
</reference>
<dbReference type="Proteomes" id="UP000005240">
    <property type="component" value="Unassembled WGS sequence"/>
</dbReference>
<keyword evidence="4" id="KW-1185">Reference proteome</keyword>
<dbReference type="AlphaFoldDB" id="A0A180H5H3"/>
<evidence type="ECO:0000313" key="3">
    <source>
        <dbReference type="EnsemblFungi" id="PTTG_00439-t43_1-p1"/>
    </source>
</evidence>
<name>A0A180H5H3_PUCT1</name>
<feature type="non-terminal residue" evidence="2">
    <location>
        <position position="223"/>
    </location>
</feature>